<dbReference type="SUPFAM" id="SSF89447">
    <property type="entry name" value="AbrB/MazE/MraZ-like"/>
    <property type="match status" value="1"/>
</dbReference>
<accession>I9B094</accession>
<dbReference type="OrthoDB" id="9811597at2"/>
<evidence type="ECO:0000256" key="1">
    <source>
        <dbReference type="PROSITE-ProRule" id="PRU01076"/>
    </source>
</evidence>
<keyword evidence="1" id="KW-0238">DNA-binding</keyword>
<reference evidence="3 4" key="1">
    <citation type="journal article" date="2012" name="J. Bacteriol.">
        <title>Draft Genome Sequences for Two Metal-Reducing Pelosinus fermentans Strains Isolated from a Cr(VI)-Contaminated Site and for Type Strain R7.</title>
        <authorList>
            <person name="Brown S.D."/>
            <person name="Podar M."/>
            <person name="Klingeman D.M."/>
            <person name="Johnson C.M."/>
            <person name="Yang Z.K."/>
            <person name="Utturkar S.M."/>
            <person name="Land M.L."/>
            <person name="Mosher J.J."/>
            <person name="Hurt R.A.Jr."/>
            <person name="Phelps T.J."/>
            <person name="Palumbo A.V."/>
            <person name="Arkin A.P."/>
            <person name="Hazen T.C."/>
            <person name="Elias D.A."/>
        </authorList>
    </citation>
    <scope>NUCLEOTIDE SEQUENCE [LARGE SCALE GENOMIC DNA]</scope>
    <source>
        <strain evidence="3 4">B4</strain>
    </source>
</reference>
<gene>
    <name evidence="3" type="ORF">FB4_3392</name>
</gene>
<name>I9B094_9FIRM</name>
<dbReference type="GO" id="GO:0003677">
    <property type="term" value="F:DNA binding"/>
    <property type="evidence" value="ECO:0007669"/>
    <property type="project" value="UniProtKB-UniRule"/>
</dbReference>
<dbReference type="PATRIC" id="fig|1149862.3.peg.2358"/>
<dbReference type="AlphaFoldDB" id="I9B094"/>
<evidence type="ECO:0000313" key="3">
    <source>
        <dbReference type="EMBL" id="EIW18572.1"/>
    </source>
</evidence>
<dbReference type="Gene3D" id="2.10.260.10">
    <property type="match status" value="1"/>
</dbReference>
<evidence type="ECO:0000313" key="4">
    <source>
        <dbReference type="Proteomes" id="UP000004324"/>
    </source>
</evidence>
<dbReference type="InterPro" id="IPR037914">
    <property type="entry name" value="SpoVT-AbrB_sf"/>
</dbReference>
<comment type="caution">
    <text evidence="3">The sequence shown here is derived from an EMBL/GenBank/DDBJ whole genome shotgun (WGS) entry which is preliminary data.</text>
</comment>
<organism evidence="3 4">
    <name type="scientific">Pelosinus fermentans B4</name>
    <dbReference type="NCBI Taxonomy" id="1149862"/>
    <lineage>
        <taxon>Bacteria</taxon>
        <taxon>Bacillati</taxon>
        <taxon>Bacillota</taxon>
        <taxon>Negativicutes</taxon>
        <taxon>Selenomonadales</taxon>
        <taxon>Sporomusaceae</taxon>
        <taxon>Pelosinus</taxon>
    </lineage>
</organism>
<keyword evidence="4" id="KW-1185">Reference proteome</keyword>
<evidence type="ECO:0000259" key="2">
    <source>
        <dbReference type="PROSITE" id="PS51740"/>
    </source>
</evidence>
<dbReference type="RefSeq" id="WP_007934286.1">
    <property type="nucleotide sequence ID" value="NZ_AKVJ01000025.1"/>
</dbReference>
<dbReference type="NCBIfam" id="TIGR01439">
    <property type="entry name" value="lp_hng_hel_AbrB"/>
    <property type="match status" value="1"/>
</dbReference>
<proteinExistence type="predicted"/>
<sequence>MLNYSCKVNSKGQITIPSQIRKILAIQEDDVLLAKKAEEGTIVLKGGKNVNIDKDTDGLLRALEETFAAMNRGRRAQKLE</sequence>
<dbReference type="SMART" id="SM00966">
    <property type="entry name" value="SpoVT_AbrB"/>
    <property type="match status" value="1"/>
</dbReference>
<protein>
    <submittedName>
        <fullName evidence="3">Transcriptional regulator, AbrB family</fullName>
    </submittedName>
</protein>
<dbReference type="InterPro" id="IPR007159">
    <property type="entry name" value="SpoVT-AbrB_dom"/>
</dbReference>
<dbReference type="Pfam" id="PF04014">
    <property type="entry name" value="MazE_antitoxin"/>
    <property type="match status" value="1"/>
</dbReference>
<feature type="domain" description="SpoVT-AbrB" evidence="2">
    <location>
        <begin position="3"/>
        <end position="49"/>
    </location>
</feature>
<dbReference type="PROSITE" id="PS51740">
    <property type="entry name" value="SPOVT_ABRB"/>
    <property type="match status" value="1"/>
</dbReference>
<dbReference type="EMBL" id="AKVJ01000025">
    <property type="protein sequence ID" value="EIW18572.1"/>
    <property type="molecule type" value="Genomic_DNA"/>
</dbReference>
<dbReference type="Proteomes" id="UP000004324">
    <property type="component" value="Unassembled WGS sequence"/>
</dbReference>